<dbReference type="GO" id="GO:0016020">
    <property type="term" value="C:membrane"/>
    <property type="evidence" value="ECO:0007669"/>
    <property type="project" value="InterPro"/>
</dbReference>
<dbReference type="GO" id="GO:0016192">
    <property type="term" value="P:vesicle-mediated transport"/>
    <property type="evidence" value="ECO:0007669"/>
    <property type="project" value="InterPro"/>
</dbReference>
<evidence type="ECO:0000313" key="2">
    <source>
        <dbReference type="EMBL" id="ETO12002.1"/>
    </source>
</evidence>
<evidence type="ECO:0000256" key="1">
    <source>
        <dbReference type="SAM" id="Coils"/>
    </source>
</evidence>
<dbReference type="Proteomes" id="UP000023152">
    <property type="component" value="Unassembled WGS sequence"/>
</dbReference>
<dbReference type="SUPFAM" id="SSF47661">
    <property type="entry name" value="t-snare proteins"/>
    <property type="match status" value="1"/>
</dbReference>
<sequence length="200" mass="23295">MFLSITKKSLFLFGFLQNIGKMSGNDTDSELIDTLKQLQREVKKLERSEASFGQSSDTITFRRRIEKELSEAEETYKKLEKMLVFRRQSSLGISNNSNQFEKIIKQYDAEKKRYEEVTSSVRTKMKQFTPIDDGSNGKDENYGRDSTKKVINFNMEPQQQVQQANSFVAIVDHLAEQEQRTQKMEEMVQGLSYIPCIYKI</sequence>
<evidence type="ECO:0008006" key="4">
    <source>
        <dbReference type="Google" id="ProtNLM"/>
    </source>
</evidence>
<feature type="coiled-coil region" evidence="1">
    <location>
        <begin position="28"/>
        <end position="117"/>
    </location>
</feature>
<comment type="caution">
    <text evidence="2">The sequence shown here is derived from an EMBL/GenBank/DDBJ whole genome shotgun (WGS) entry which is preliminary data.</text>
</comment>
<proteinExistence type="predicted"/>
<gene>
    <name evidence="2" type="ORF">RFI_25374</name>
</gene>
<organism evidence="2 3">
    <name type="scientific">Reticulomyxa filosa</name>
    <dbReference type="NCBI Taxonomy" id="46433"/>
    <lineage>
        <taxon>Eukaryota</taxon>
        <taxon>Sar</taxon>
        <taxon>Rhizaria</taxon>
        <taxon>Retaria</taxon>
        <taxon>Foraminifera</taxon>
        <taxon>Monothalamids</taxon>
        <taxon>Reticulomyxidae</taxon>
        <taxon>Reticulomyxa</taxon>
    </lineage>
</organism>
<evidence type="ECO:0000313" key="3">
    <source>
        <dbReference type="Proteomes" id="UP000023152"/>
    </source>
</evidence>
<name>X6MF17_RETFI</name>
<dbReference type="AlphaFoldDB" id="X6MF17"/>
<keyword evidence="1" id="KW-0175">Coiled coil</keyword>
<dbReference type="InterPro" id="IPR010989">
    <property type="entry name" value="SNARE"/>
</dbReference>
<dbReference type="EMBL" id="ASPP01021831">
    <property type="protein sequence ID" value="ETO12002.1"/>
    <property type="molecule type" value="Genomic_DNA"/>
</dbReference>
<protein>
    <recommendedName>
        <fullName evidence="4">Syntaxin N-terminal domain-containing protein</fullName>
    </recommendedName>
</protein>
<accession>X6MF17</accession>
<keyword evidence="3" id="KW-1185">Reference proteome</keyword>
<dbReference type="Gene3D" id="1.20.58.70">
    <property type="match status" value="1"/>
</dbReference>
<reference evidence="2 3" key="1">
    <citation type="journal article" date="2013" name="Curr. Biol.">
        <title>The Genome of the Foraminiferan Reticulomyxa filosa.</title>
        <authorList>
            <person name="Glockner G."/>
            <person name="Hulsmann N."/>
            <person name="Schleicher M."/>
            <person name="Noegel A.A."/>
            <person name="Eichinger L."/>
            <person name="Gallinger C."/>
            <person name="Pawlowski J."/>
            <person name="Sierra R."/>
            <person name="Euteneuer U."/>
            <person name="Pillet L."/>
            <person name="Moustafa A."/>
            <person name="Platzer M."/>
            <person name="Groth M."/>
            <person name="Szafranski K."/>
            <person name="Schliwa M."/>
        </authorList>
    </citation>
    <scope>NUCLEOTIDE SEQUENCE [LARGE SCALE GENOMIC DNA]</scope>
</reference>